<dbReference type="Gene3D" id="3.20.80.10">
    <property type="entry name" value="Regulatory factor, effector binding domain"/>
    <property type="match status" value="2"/>
</dbReference>
<name>A0ABY7GK72_9GAMM</name>
<dbReference type="RefSeq" id="WP_255189146.1">
    <property type="nucleotide sequence ID" value="NZ_CP113517.1"/>
</dbReference>
<accession>A0ABY7GK72</accession>
<dbReference type="InterPro" id="IPR011256">
    <property type="entry name" value="Reg_factor_effector_dom_sf"/>
</dbReference>
<keyword evidence="2" id="KW-1185">Reference proteome</keyword>
<dbReference type="PANTHER" id="PTHR11220">
    <property type="entry name" value="HEME-BINDING PROTEIN-RELATED"/>
    <property type="match status" value="1"/>
</dbReference>
<organism evidence="1 2">
    <name type="scientific">Methylomonas rapida</name>
    <dbReference type="NCBI Taxonomy" id="2963939"/>
    <lineage>
        <taxon>Bacteria</taxon>
        <taxon>Pseudomonadati</taxon>
        <taxon>Pseudomonadota</taxon>
        <taxon>Gammaproteobacteria</taxon>
        <taxon>Methylococcales</taxon>
        <taxon>Methylococcaceae</taxon>
        <taxon>Methylomonas</taxon>
    </lineage>
</organism>
<sequence>MMKKLFSSLISLILAGCTVMGVRSSQEPSCQVLSDHGDIQIRAYPALLVAETFMEADYAKAGNIGFKRLAGYIFGGNLQKQSMAMTAPVFREAVGENIAMTAPVLQQRVDGKWMMAFVMPAGYDLATLPKPLDPEVVLKTMPARKVAVLRYSGPLNLESIGQNSQRLSEWLERQGLKPLSNPRSAAYDPPWTLPALRRNEIHIDIA</sequence>
<dbReference type="PROSITE" id="PS51257">
    <property type="entry name" value="PROKAR_LIPOPROTEIN"/>
    <property type="match status" value="1"/>
</dbReference>
<protein>
    <submittedName>
        <fullName evidence="1">Heme-binding protein</fullName>
    </submittedName>
</protein>
<dbReference type="Proteomes" id="UP001162780">
    <property type="component" value="Chromosome"/>
</dbReference>
<dbReference type="EMBL" id="CP113517">
    <property type="protein sequence ID" value="WAR44158.1"/>
    <property type="molecule type" value="Genomic_DNA"/>
</dbReference>
<reference evidence="1" key="1">
    <citation type="submission" date="2022-11" db="EMBL/GenBank/DDBJ databases">
        <title>Methylomonas rapida sp. nov., Carotenoid-Producing Obligate Methanotrophs with High Growth Characteristics and Biotechnological Potential.</title>
        <authorList>
            <person name="Tikhonova E.N."/>
            <person name="Suleimanov R.Z."/>
            <person name="Miroshnikov K."/>
            <person name="Oshkin I.Y."/>
            <person name="Belova S.E."/>
            <person name="Danilova O.V."/>
            <person name="Ashikhmin A."/>
            <person name="Konopkin A."/>
            <person name="But S.Y."/>
            <person name="Khmelenina V.N."/>
            <person name="Kuznetsov N."/>
            <person name="Pimenov N.V."/>
            <person name="Dedysh S.N."/>
        </authorList>
    </citation>
    <scope>NUCLEOTIDE SEQUENCE</scope>
    <source>
        <strain evidence="1">MP1</strain>
    </source>
</reference>
<dbReference type="PANTHER" id="PTHR11220:SF58">
    <property type="entry name" value="SOUL HEME-BINDING FAMILY PROTEIN"/>
    <property type="match status" value="1"/>
</dbReference>
<dbReference type="InterPro" id="IPR006917">
    <property type="entry name" value="SOUL_heme-bd"/>
</dbReference>
<gene>
    <name evidence="1" type="ORF">NM686_017545</name>
</gene>
<dbReference type="Pfam" id="PF04832">
    <property type="entry name" value="SOUL"/>
    <property type="match status" value="1"/>
</dbReference>
<evidence type="ECO:0000313" key="2">
    <source>
        <dbReference type="Proteomes" id="UP001162780"/>
    </source>
</evidence>
<evidence type="ECO:0000313" key="1">
    <source>
        <dbReference type="EMBL" id="WAR44158.1"/>
    </source>
</evidence>
<proteinExistence type="predicted"/>
<dbReference type="SUPFAM" id="SSF55136">
    <property type="entry name" value="Probable bacterial effector-binding domain"/>
    <property type="match status" value="1"/>
</dbReference>